<dbReference type="SUPFAM" id="SSF103481">
    <property type="entry name" value="Multidrug resistance efflux transporter EmrE"/>
    <property type="match status" value="1"/>
</dbReference>
<feature type="transmembrane region" description="Helical" evidence="2">
    <location>
        <begin position="149"/>
        <end position="166"/>
    </location>
</feature>
<feature type="transmembrane region" description="Helical" evidence="2">
    <location>
        <begin position="89"/>
        <end position="109"/>
    </location>
</feature>
<comment type="caution">
    <text evidence="3">The sequence shown here is derived from an EMBL/GenBank/DDBJ whole genome shotgun (WGS) entry which is preliminary data.</text>
</comment>
<keyword evidence="4" id="KW-1185">Reference proteome</keyword>
<proteinExistence type="predicted"/>
<evidence type="ECO:0000256" key="1">
    <source>
        <dbReference type="SAM" id="MobiDB-lite"/>
    </source>
</evidence>
<reference evidence="3 4" key="1">
    <citation type="submission" date="2017-05" db="EMBL/GenBank/DDBJ databases">
        <title>Draft genome sequence of Elsinoe australis.</title>
        <authorList>
            <person name="Cheng Q."/>
        </authorList>
    </citation>
    <scope>NUCLEOTIDE SEQUENCE [LARGE SCALE GENOMIC DNA]</scope>
    <source>
        <strain evidence="3 4">NL1</strain>
    </source>
</reference>
<dbReference type="AlphaFoldDB" id="A0A2P8AG31"/>
<feature type="region of interest" description="Disordered" evidence="1">
    <location>
        <begin position="171"/>
        <end position="239"/>
    </location>
</feature>
<keyword evidence="2" id="KW-0812">Transmembrane</keyword>
<dbReference type="InterPro" id="IPR037185">
    <property type="entry name" value="EmrE-like"/>
</dbReference>
<evidence type="ECO:0000313" key="4">
    <source>
        <dbReference type="Proteomes" id="UP000243723"/>
    </source>
</evidence>
<dbReference type="GO" id="GO:0016874">
    <property type="term" value="F:ligase activity"/>
    <property type="evidence" value="ECO:0007669"/>
    <property type="project" value="UniProtKB-KW"/>
</dbReference>
<protein>
    <submittedName>
        <fullName evidence="3">Arginine--tRNA ligase, cytoplasmic</fullName>
    </submittedName>
</protein>
<accession>A0A2P8AG31</accession>
<dbReference type="PANTHER" id="PTHR31965:SF1">
    <property type="entry name" value="TRANSMEMBRANE PROTEIN 42"/>
    <property type="match status" value="1"/>
</dbReference>
<dbReference type="InterPro" id="IPR039632">
    <property type="entry name" value="TMEM42"/>
</dbReference>
<organism evidence="3 4">
    <name type="scientific">Elsinoe australis</name>
    <dbReference type="NCBI Taxonomy" id="40998"/>
    <lineage>
        <taxon>Eukaryota</taxon>
        <taxon>Fungi</taxon>
        <taxon>Dikarya</taxon>
        <taxon>Ascomycota</taxon>
        <taxon>Pezizomycotina</taxon>
        <taxon>Dothideomycetes</taxon>
        <taxon>Dothideomycetidae</taxon>
        <taxon>Myriangiales</taxon>
        <taxon>Elsinoaceae</taxon>
        <taxon>Elsinoe</taxon>
    </lineage>
</organism>
<feature type="transmembrane region" description="Helical" evidence="2">
    <location>
        <begin position="121"/>
        <end position="143"/>
    </location>
</feature>
<dbReference type="EMBL" id="NHZQ01000010">
    <property type="protein sequence ID" value="PSK59428.1"/>
    <property type="molecule type" value="Genomic_DNA"/>
</dbReference>
<gene>
    <name evidence="3" type="ORF">B9Z65_3752</name>
</gene>
<keyword evidence="2" id="KW-0472">Membrane</keyword>
<dbReference type="OrthoDB" id="5854584at2759"/>
<dbReference type="PROSITE" id="PS51257">
    <property type="entry name" value="PROKAR_LIPOPROTEIN"/>
    <property type="match status" value="1"/>
</dbReference>
<keyword evidence="3" id="KW-0436">Ligase</keyword>
<dbReference type="STRING" id="40998.A0A2P8AG31"/>
<keyword evidence="2" id="KW-1133">Transmembrane helix</keyword>
<dbReference type="PANTHER" id="PTHR31965">
    <property type="entry name" value="TRANSMEMBRANE PROTEIN 42"/>
    <property type="match status" value="1"/>
</dbReference>
<dbReference type="Proteomes" id="UP000243723">
    <property type="component" value="Unassembled WGS sequence"/>
</dbReference>
<name>A0A2P8AG31_9PEZI</name>
<evidence type="ECO:0000313" key="3">
    <source>
        <dbReference type="EMBL" id="PSK59428.1"/>
    </source>
</evidence>
<evidence type="ECO:0000256" key="2">
    <source>
        <dbReference type="SAM" id="Phobius"/>
    </source>
</evidence>
<sequence length="239" mass="25018">MASTRYQWLIFAIASGACAAINGTFAKLYVPLPLPPTLSACPFLLPSPSSPFSTPADDPSTTGPFTSSVAASLASLLSVPSKHATIFEYALRALFFALNLSFDALMWGLFTRALTLASSTVHVSVLNTSTNFLVAASAGWMVFGEKLPGLWWVGAGMLVVGCLMIGSREGREGGEKEGGYVRVDGQGQELDGVEGEDVPLGRMGEEPDGSLPGAGGADGSAAARSRSPYRDEDDFVAMR</sequence>